<dbReference type="EMBL" id="GG703040">
    <property type="protein sequence ID" value="KOB89725.1"/>
    <property type="molecule type" value="Genomic_DNA"/>
</dbReference>
<accession>A0A0L7MAV2</accession>
<dbReference type="OrthoDB" id="381907at2759"/>
<name>A0A0L7MAV2_PLAF4</name>
<dbReference type="KEGG" id="pfd:PFDG_05278"/>
<evidence type="ECO:0000313" key="2">
    <source>
        <dbReference type="Proteomes" id="UP000054282"/>
    </source>
</evidence>
<dbReference type="AlphaFoldDB" id="A0A0L7MAV2"/>
<organism evidence="1 2">
    <name type="scientific">Plasmodium falciparum (isolate Dd2)</name>
    <dbReference type="NCBI Taxonomy" id="57267"/>
    <lineage>
        <taxon>Eukaryota</taxon>
        <taxon>Sar</taxon>
        <taxon>Alveolata</taxon>
        <taxon>Apicomplexa</taxon>
        <taxon>Aconoidasida</taxon>
        <taxon>Haemosporida</taxon>
        <taxon>Plasmodiidae</taxon>
        <taxon>Plasmodium</taxon>
        <taxon>Plasmodium (Laverania)</taxon>
    </lineage>
</organism>
<dbReference type="Proteomes" id="UP000054282">
    <property type="component" value="Unassembled WGS sequence"/>
</dbReference>
<reference evidence="2" key="2">
    <citation type="submission" date="2006-09" db="EMBL/GenBank/DDBJ databases">
        <title>The genome sequence of Plasmodium falciparum Dd2.</title>
        <authorList>
            <consortium name="The Broad Institute Genome Sequencing Platform"/>
            <person name="Birren B."/>
            <person name="Lander E."/>
            <person name="Galagan J."/>
            <person name="Nusbaum C."/>
            <person name="Devon K."/>
            <person name="Henn M."/>
            <person name="Jaffe D."/>
            <person name="Butler J."/>
            <person name="Alvarez P."/>
            <person name="Gnerre S."/>
            <person name="Grabherr M."/>
            <person name="Kleber M."/>
            <person name="Mauceli E."/>
            <person name="Brockman W."/>
            <person name="MacCallum I.A."/>
            <person name="Rounsley S."/>
            <person name="Young S."/>
            <person name="LaButti K."/>
            <person name="Pushparaj V."/>
            <person name="DeCaprio D."/>
            <person name="Crawford M."/>
            <person name="Koehrsen M."/>
            <person name="Engels R."/>
            <person name="Montgomery P."/>
            <person name="Pearson M."/>
            <person name="Howarth C."/>
            <person name="Larson L."/>
            <person name="Luoma S."/>
            <person name="White J."/>
            <person name="Kodira C."/>
            <person name="Zeng Q."/>
            <person name="O'Leary S."/>
            <person name="Yandava C."/>
            <person name="Alvarado L."/>
            <person name="Wirth D."/>
            <person name="Volkman S."/>
            <person name="Hartl D."/>
        </authorList>
    </citation>
    <scope>NUCLEOTIDE SEQUENCE [LARGE SCALE GENOMIC DNA]</scope>
</reference>
<reference evidence="2" key="1">
    <citation type="submission" date="2006-09" db="EMBL/GenBank/DDBJ databases">
        <title>Annotation of Plasmodium falciparum Dd2.</title>
        <authorList>
            <consortium name="The Broad Institute Genome Sequencing Platform"/>
            <person name="Volkman S.K."/>
            <person name="Neafsey D.E."/>
            <person name="Dash A.P."/>
            <person name="Chitnis C.E."/>
            <person name="Hartl D.L."/>
            <person name="Young S.K."/>
            <person name="Zeng Q."/>
            <person name="Koehrsen M."/>
            <person name="Alvarado L."/>
            <person name="Berlin A."/>
            <person name="Borenstein D."/>
            <person name="Chapman S.B."/>
            <person name="Chen Z."/>
            <person name="Engels R."/>
            <person name="Freedman E."/>
            <person name="Gellesch M."/>
            <person name="Goldberg J."/>
            <person name="Griggs A."/>
            <person name="Gujja S."/>
            <person name="Heilman E.R."/>
            <person name="Heiman D.I."/>
            <person name="Howarth C."/>
            <person name="Jen D."/>
            <person name="Larson L."/>
            <person name="Mehta T."/>
            <person name="Neiman D."/>
            <person name="Park D."/>
            <person name="Pearson M."/>
            <person name="Roberts A."/>
            <person name="Saif S."/>
            <person name="Shea T."/>
            <person name="Shenoy N."/>
            <person name="Sisk P."/>
            <person name="Stolte C."/>
            <person name="Sykes S."/>
            <person name="Walk T."/>
            <person name="White J."/>
            <person name="Yandava C."/>
            <person name="Haas B."/>
            <person name="Henn M.R."/>
            <person name="Nusbaum C."/>
            <person name="Birren B."/>
        </authorList>
    </citation>
    <scope>NUCLEOTIDE SEQUENCE [LARGE SCALE GENOMIC DNA]</scope>
</reference>
<protein>
    <submittedName>
        <fullName evidence="1">Uncharacterized protein</fullName>
    </submittedName>
</protein>
<sequence>MKTYTCDETNLSESLNSRNDLFSLSLFKHWSYILDYLLLLNGNNISEWYRLKTEECKTHNIHEKNFTDILTETDINEKVEQTNSHHFIPPEENQIYNQVDNKNTSQITDTQIQACEEKYVIYKRTTSPPPYAGKS</sequence>
<gene>
    <name evidence="1" type="ORF">PFDG_05278</name>
</gene>
<evidence type="ECO:0000313" key="1">
    <source>
        <dbReference type="EMBL" id="KOB89725.1"/>
    </source>
</evidence>
<proteinExistence type="predicted"/>